<dbReference type="PANTHER" id="PTHR13847">
    <property type="entry name" value="SARCOSINE DEHYDROGENASE-RELATED"/>
    <property type="match status" value="1"/>
</dbReference>
<dbReference type="GO" id="GO:0005737">
    <property type="term" value="C:cytoplasm"/>
    <property type="evidence" value="ECO:0007669"/>
    <property type="project" value="TreeGrafter"/>
</dbReference>
<evidence type="ECO:0000259" key="5">
    <source>
        <dbReference type="Pfam" id="PF01266"/>
    </source>
</evidence>
<evidence type="ECO:0000256" key="2">
    <source>
        <dbReference type="ARBA" id="ARBA00009410"/>
    </source>
</evidence>
<name>A0A841EPB7_9BACT</name>
<dbReference type="EMBL" id="JACHKT010000006">
    <property type="protein sequence ID" value="MBB6002568.1"/>
    <property type="molecule type" value="Genomic_DNA"/>
</dbReference>
<dbReference type="Pfam" id="PF01266">
    <property type="entry name" value="DAO"/>
    <property type="match status" value="1"/>
</dbReference>
<dbReference type="RefSeq" id="WP_184131817.1">
    <property type="nucleotide sequence ID" value="NZ_JACHKT010000006.1"/>
</dbReference>
<protein>
    <submittedName>
        <fullName evidence="6">FAD dependent oxidoreductase TIGR03364</fullName>
    </submittedName>
</protein>
<evidence type="ECO:0000313" key="6">
    <source>
        <dbReference type="EMBL" id="MBB6002568.1"/>
    </source>
</evidence>
<sequence length="383" mass="43140">MTKYDLIVVGAGNLGTFHAFHALKAGKKVLMLEKDAAPIEATVRNFGQVVPSGQALDTWFEYGRTSLDIYGHIQQRTDISARPNGSYYLASDDDELQLLEEAKQLFQERDYQAHLLTSTVCIEKIPSLKNSYCKGGLFFPQEFSVEPRLMVNRVRNLLIQEYGMEYLNNTTVIDCAVNQGICEVVSAKGEKFFAEKVAICNGRDFKALYPELFENSDLSICKLNMMSTVPMPEVELRGNILSGLSIRRYDSFKSCASYPTIKLPESLEEYQKWGIHILFKQAIDGSIIIGDSHEYASVQQAADLDFSINMTINDLILKEAQRMIDLPTWEIQQYWAGYYSQTKDGGIYEHDIDKKIFIATGIGGKGMTTSPGFAQKRVKEIFG</sequence>
<dbReference type="Gene3D" id="3.50.50.60">
    <property type="entry name" value="FAD/NAD(P)-binding domain"/>
    <property type="match status" value="1"/>
</dbReference>
<evidence type="ECO:0000256" key="1">
    <source>
        <dbReference type="ARBA" id="ARBA00001974"/>
    </source>
</evidence>
<dbReference type="InterPro" id="IPR006076">
    <property type="entry name" value="FAD-dep_OxRdtase"/>
</dbReference>
<dbReference type="InterPro" id="IPR017741">
    <property type="entry name" value="FAD-dependent_OxRdtase_HpnW"/>
</dbReference>
<evidence type="ECO:0000256" key="3">
    <source>
        <dbReference type="ARBA" id="ARBA00022630"/>
    </source>
</evidence>
<gene>
    <name evidence="6" type="ORF">HNP25_001220</name>
</gene>
<comment type="caution">
    <text evidence="6">The sequence shown here is derived from an EMBL/GenBank/DDBJ whole genome shotgun (WGS) entry which is preliminary data.</text>
</comment>
<comment type="cofactor">
    <cofactor evidence="1">
        <name>FAD</name>
        <dbReference type="ChEBI" id="CHEBI:57692"/>
    </cofactor>
</comment>
<dbReference type="SUPFAM" id="SSF51905">
    <property type="entry name" value="FAD/NAD(P)-binding domain"/>
    <property type="match status" value="1"/>
</dbReference>
<dbReference type="InterPro" id="IPR036188">
    <property type="entry name" value="FAD/NAD-bd_sf"/>
</dbReference>
<keyword evidence="3" id="KW-0285">Flavoprotein</keyword>
<accession>A0A841EPB7</accession>
<dbReference type="Gene3D" id="3.30.9.10">
    <property type="entry name" value="D-Amino Acid Oxidase, subunit A, domain 2"/>
    <property type="match status" value="1"/>
</dbReference>
<reference evidence="6 7" key="1">
    <citation type="submission" date="2020-08" db="EMBL/GenBank/DDBJ databases">
        <title>Functional genomics of gut bacteria from endangered species of beetles.</title>
        <authorList>
            <person name="Carlos-Shanley C."/>
        </authorList>
    </citation>
    <scope>NUCLEOTIDE SEQUENCE [LARGE SCALE GENOMIC DNA]</scope>
    <source>
        <strain evidence="6 7">S00070</strain>
    </source>
</reference>
<organism evidence="6 7">
    <name type="scientific">Arcicella rosea</name>
    <dbReference type="NCBI Taxonomy" id="502909"/>
    <lineage>
        <taxon>Bacteria</taxon>
        <taxon>Pseudomonadati</taxon>
        <taxon>Bacteroidota</taxon>
        <taxon>Cytophagia</taxon>
        <taxon>Cytophagales</taxon>
        <taxon>Flectobacillaceae</taxon>
        <taxon>Arcicella</taxon>
    </lineage>
</organism>
<dbReference type="NCBIfam" id="TIGR03364">
    <property type="entry name" value="HpnW_proposed"/>
    <property type="match status" value="1"/>
</dbReference>
<comment type="similarity">
    <text evidence="2">Belongs to the DadA oxidoreductase family.</text>
</comment>
<dbReference type="Proteomes" id="UP000524404">
    <property type="component" value="Unassembled WGS sequence"/>
</dbReference>
<evidence type="ECO:0000313" key="7">
    <source>
        <dbReference type="Proteomes" id="UP000524404"/>
    </source>
</evidence>
<proteinExistence type="inferred from homology"/>
<keyword evidence="7" id="KW-1185">Reference proteome</keyword>
<dbReference type="GO" id="GO:0016491">
    <property type="term" value="F:oxidoreductase activity"/>
    <property type="evidence" value="ECO:0007669"/>
    <property type="project" value="UniProtKB-KW"/>
</dbReference>
<keyword evidence="4" id="KW-0560">Oxidoreductase</keyword>
<dbReference type="AlphaFoldDB" id="A0A841EPB7"/>
<evidence type="ECO:0000256" key="4">
    <source>
        <dbReference type="ARBA" id="ARBA00023002"/>
    </source>
</evidence>
<dbReference type="PANTHER" id="PTHR13847:SF286">
    <property type="entry name" value="D-AMINO ACID DEHYDROGENASE"/>
    <property type="match status" value="1"/>
</dbReference>
<feature type="domain" description="FAD dependent oxidoreductase" evidence="5">
    <location>
        <begin position="5"/>
        <end position="375"/>
    </location>
</feature>